<gene>
    <name evidence="4" type="ORF">MCOR_29882</name>
</gene>
<dbReference type="EC" id="2.3.1.-" evidence="1"/>
<proteinExistence type="inferred from homology"/>
<dbReference type="InterPro" id="IPR010313">
    <property type="entry name" value="Glycine_N-acyltransferase"/>
</dbReference>
<dbReference type="AlphaFoldDB" id="A0A6J8CFE9"/>
<name>A0A6J8CFE9_MYTCO</name>
<evidence type="ECO:0000259" key="3">
    <source>
        <dbReference type="Pfam" id="PF06021"/>
    </source>
</evidence>
<dbReference type="Proteomes" id="UP000507470">
    <property type="component" value="Unassembled WGS sequence"/>
</dbReference>
<evidence type="ECO:0000313" key="4">
    <source>
        <dbReference type="EMBL" id="CAC5395193.1"/>
    </source>
</evidence>
<evidence type="ECO:0000256" key="1">
    <source>
        <dbReference type="RuleBase" id="RU368002"/>
    </source>
</evidence>
<dbReference type="OrthoDB" id="61870at2759"/>
<dbReference type="InterPro" id="IPR000182">
    <property type="entry name" value="GNAT_dom"/>
</dbReference>
<evidence type="ECO:0000259" key="2">
    <source>
        <dbReference type="Pfam" id="PF00583"/>
    </source>
</evidence>
<feature type="domain" description="N-acetyltransferase" evidence="2">
    <location>
        <begin position="161"/>
        <end position="264"/>
    </location>
</feature>
<feature type="domain" description="Glycine N-acyltransferase N-terminal" evidence="3">
    <location>
        <begin position="7"/>
        <end position="136"/>
    </location>
</feature>
<organism evidence="4 5">
    <name type="scientific">Mytilus coruscus</name>
    <name type="common">Sea mussel</name>
    <dbReference type="NCBI Taxonomy" id="42192"/>
    <lineage>
        <taxon>Eukaryota</taxon>
        <taxon>Metazoa</taxon>
        <taxon>Spiralia</taxon>
        <taxon>Lophotrochozoa</taxon>
        <taxon>Mollusca</taxon>
        <taxon>Bivalvia</taxon>
        <taxon>Autobranchia</taxon>
        <taxon>Pteriomorphia</taxon>
        <taxon>Mytilida</taxon>
        <taxon>Mytiloidea</taxon>
        <taxon>Mytilidae</taxon>
        <taxon>Mytilinae</taxon>
        <taxon>Mytilus</taxon>
    </lineage>
</organism>
<dbReference type="PANTHER" id="PTHR15298:SF1">
    <property type="entry name" value="GLYCINE N-ACYLTRANSFERASE-LIKE PROTEIN"/>
    <property type="match status" value="1"/>
</dbReference>
<dbReference type="GO" id="GO:0047961">
    <property type="term" value="F:glycine N-acyltransferase activity"/>
    <property type="evidence" value="ECO:0007669"/>
    <property type="project" value="InterPro"/>
</dbReference>
<evidence type="ECO:0000313" key="5">
    <source>
        <dbReference type="Proteomes" id="UP000507470"/>
    </source>
</evidence>
<dbReference type="InterPro" id="IPR016181">
    <property type="entry name" value="Acyl_CoA_acyltransferase"/>
</dbReference>
<dbReference type="SUPFAM" id="SSF55729">
    <property type="entry name" value="Acyl-CoA N-acyltransferases (Nat)"/>
    <property type="match status" value="1"/>
</dbReference>
<accession>A0A6J8CFE9</accession>
<sequence length="317" mass="36654">MIYQILNESEVVELEKELRKSLPGTAKIYYVIRSYVNGNLQGYEVLVDNWPSWSCIILRPQSEKQVPKYFSHTYMCHSKSVTSLKYFIQRPGVINWEEPVTFTGVPNDIIPVITELSRKHGATVTSKESRFMYCWTKPEPPPLPQIPDDICLGTLEQKHVETMTDDWESTRYREGLEEYFSGVVEKFDSSCVTDKEGNLLAYICMQYNGAMAMLYIRPEYRQCGYFNILLSDLTRKRLAKTEVAYAFIPVQDTQLIKLAREFGFEWVPEGNMTWIRYNPPAQPNRLSNVTKTVEAKSSNLEDCLNHLKINAIPLTTL</sequence>
<dbReference type="Pfam" id="PF00583">
    <property type="entry name" value="Acetyltransf_1"/>
    <property type="match status" value="1"/>
</dbReference>
<protein>
    <recommendedName>
        <fullName evidence="1">Glycine N-acyltransferase-like protein</fullName>
        <ecNumber evidence="1">2.3.1.-</ecNumber>
    </recommendedName>
</protein>
<dbReference type="GO" id="GO:0005739">
    <property type="term" value="C:mitochondrion"/>
    <property type="evidence" value="ECO:0007669"/>
    <property type="project" value="InterPro"/>
</dbReference>
<keyword evidence="5" id="KW-1185">Reference proteome</keyword>
<comment type="similarity">
    <text evidence="1">Belongs to the glycine N-acyltransferase family.</text>
</comment>
<dbReference type="Gene3D" id="3.40.630.30">
    <property type="match status" value="2"/>
</dbReference>
<dbReference type="InterPro" id="IPR015938">
    <property type="entry name" value="Glycine_N-acyltransferase_N"/>
</dbReference>
<keyword evidence="1 4" id="KW-0012">Acyltransferase</keyword>
<dbReference type="Pfam" id="PF06021">
    <property type="entry name" value="Gly_acyl_tr_N"/>
    <property type="match status" value="1"/>
</dbReference>
<dbReference type="PANTHER" id="PTHR15298">
    <property type="entry name" value="L-COA N-ACYLTRANSFERASE-RELATED"/>
    <property type="match status" value="1"/>
</dbReference>
<reference evidence="4 5" key="1">
    <citation type="submission" date="2020-06" db="EMBL/GenBank/DDBJ databases">
        <authorList>
            <person name="Li R."/>
            <person name="Bekaert M."/>
        </authorList>
    </citation>
    <scope>NUCLEOTIDE SEQUENCE [LARGE SCALE GENOMIC DNA]</scope>
    <source>
        <strain evidence="5">wild</strain>
    </source>
</reference>
<dbReference type="EMBL" id="CACVKT020005443">
    <property type="protein sequence ID" value="CAC5395193.1"/>
    <property type="molecule type" value="Genomic_DNA"/>
</dbReference>
<keyword evidence="1 4" id="KW-0808">Transferase</keyword>